<organism evidence="1 2">
    <name type="scientific">Colletotrichum shisoi</name>
    <dbReference type="NCBI Taxonomy" id="2078593"/>
    <lineage>
        <taxon>Eukaryota</taxon>
        <taxon>Fungi</taxon>
        <taxon>Dikarya</taxon>
        <taxon>Ascomycota</taxon>
        <taxon>Pezizomycotina</taxon>
        <taxon>Sordariomycetes</taxon>
        <taxon>Hypocreomycetidae</taxon>
        <taxon>Glomerellales</taxon>
        <taxon>Glomerellaceae</taxon>
        <taxon>Colletotrichum</taxon>
        <taxon>Colletotrichum destructivum species complex</taxon>
    </lineage>
</organism>
<name>A0A5Q4BSI8_9PEZI</name>
<reference evidence="1 2" key="1">
    <citation type="journal article" date="2019" name="Sci. Rep.">
        <title>Colletotrichum shisoi sp. nov., an anthracnose pathogen of Perilla frutescens in Japan: molecular phylogenetic, morphological and genomic evidence.</title>
        <authorList>
            <person name="Gan P."/>
            <person name="Tsushima A."/>
            <person name="Hiroyama R."/>
            <person name="Narusaka M."/>
            <person name="Takano Y."/>
            <person name="Narusaka Y."/>
            <person name="Kawaradani M."/>
            <person name="Damm U."/>
            <person name="Shirasu K."/>
        </authorList>
    </citation>
    <scope>NUCLEOTIDE SEQUENCE [LARGE SCALE GENOMIC DNA]</scope>
    <source>
        <strain evidence="1 2">PG-2018a</strain>
    </source>
</reference>
<gene>
    <name evidence="1" type="ORF">CSHISOI_05490</name>
</gene>
<comment type="caution">
    <text evidence="1">The sequence shown here is derived from an EMBL/GenBank/DDBJ whole genome shotgun (WGS) entry which is preliminary data.</text>
</comment>
<dbReference type="EMBL" id="PUHP01000441">
    <property type="protein sequence ID" value="TQN70012.1"/>
    <property type="molecule type" value="Genomic_DNA"/>
</dbReference>
<dbReference type="Proteomes" id="UP000326340">
    <property type="component" value="Unassembled WGS sequence"/>
</dbReference>
<evidence type="ECO:0000313" key="1">
    <source>
        <dbReference type="EMBL" id="TQN70012.1"/>
    </source>
</evidence>
<dbReference type="AlphaFoldDB" id="A0A5Q4BSI8"/>
<accession>A0A5Q4BSI8</accession>
<keyword evidence="2" id="KW-1185">Reference proteome</keyword>
<sequence length="34" mass="3534">MSGIGRRHVAGRWSAAVERHALSPSLAATCRTAG</sequence>
<proteinExistence type="predicted"/>
<evidence type="ECO:0000313" key="2">
    <source>
        <dbReference type="Proteomes" id="UP000326340"/>
    </source>
</evidence>
<protein>
    <submittedName>
        <fullName evidence="1">Uncharacterized protein</fullName>
    </submittedName>
</protein>